<feature type="domain" description="NAD(P)-binding" evidence="1">
    <location>
        <begin position="148"/>
        <end position="280"/>
    </location>
</feature>
<dbReference type="PANTHER" id="PTHR43000">
    <property type="entry name" value="DTDP-D-GLUCOSE 4,6-DEHYDRATASE-RELATED"/>
    <property type="match status" value="1"/>
</dbReference>
<dbReference type="InterPro" id="IPR036291">
    <property type="entry name" value="NAD(P)-bd_dom_sf"/>
</dbReference>
<name>A0AAV1VR89_LUPLU</name>
<proteinExistence type="predicted"/>
<dbReference type="Proteomes" id="UP001497480">
    <property type="component" value="Unassembled WGS sequence"/>
</dbReference>
<dbReference type="Pfam" id="PF16363">
    <property type="entry name" value="GDP_Man_Dehyd"/>
    <property type="match status" value="2"/>
</dbReference>
<dbReference type="EMBL" id="CAXHTB010000001">
    <property type="protein sequence ID" value="CAL0299503.1"/>
    <property type="molecule type" value="Genomic_DNA"/>
</dbReference>
<dbReference type="GO" id="GO:0009225">
    <property type="term" value="P:nucleotide-sugar metabolic process"/>
    <property type="evidence" value="ECO:0007669"/>
    <property type="project" value="UniProtKB-ARBA"/>
</dbReference>
<dbReference type="InterPro" id="IPR016040">
    <property type="entry name" value="NAD(P)-bd_dom"/>
</dbReference>
<dbReference type="FunFam" id="3.40.50.720:FF:000304">
    <property type="entry name" value="UDP-glucose 4,6-dehydratase"/>
    <property type="match status" value="1"/>
</dbReference>
<dbReference type="SUPFAM" id="SSF51735">
    <property type="entry name" value="NAD(P)-binding Rossmann-fold domains"/>
    <property type="match status" value="2"/>
</dbReference>
<evidence type="ECO:0000313" key="3">
    <source>
        <dbReference type="Proteomes" id="UP001497480"/>
    </source>
</evidence>
<reference evidence="2 3" key="1">
    <citation type="submission" date="2024-03" db="EMBL/GenBank/DDBJ databases">
        <authorList>
            <person name="Martinez-Hernandez J."/>
        </authorList>
    </citation>
    <scope>NUCLEOTIDE SEQUENCE [LARGE SCALE GENOMIC DNA]</scope>
</reference>
<dbReference type="Gene3D" id="3.40.50.720">
    <property type="entry name" value="NAD(P)-binding Rossmann-like Domain"/>
    <property type="match status" value="2"/>
</dbReference>
<comment type="caution">
    <text evidence="2">The sequence shown here is derived from an EMBL/GenBank/DDBJ whole genome shotgun (WGS) entry which is preliminary data.</text>
</comment>
<dbReference type="AlphaFoldDB" id="A0AAV1VR89"/>
<keyword evidence="3" id="KW-1185">Reference proteome</keyword>
<feature type="domain" description="NAD(P)-binding" evidence="1">
    <location>
        <begin position="10"/>
        <end position="134"/>
    </location>
</feature>
<evidence type="ECO:0000313" key="2">
    <source>
        <dbReference type="EMBL" id="CAL0299503.1"/>
    </source>
</evidence>
<organism evidence="2 3">
    <name type="scientific">Lupinus luteus</name>
    <name type="common">European yellow lupine</name>
    <dbReference type="NCBI Taxonomy" id="3873"/>
    <lineage>
        <taxon>Eukaryota</taxon>
        <taxon>Viridiplantae</taxon>
        <taxon>Streptophyta</taxon>
        <taxon>Embryophyta</taxon>
        <taxon>Tracheophyta</taxon>
        <taxon>Spermatophyta</taxon>
        <taxon>Magnoliopsida</taxon>
        <taxon>eudicotyledons</taxon>
        <taxon>Gunneridae</taxon>
        <taxon>Pentapetalae</taxon>
        <taxon>rosids</taxon>
        <taxon>fabids</taxon>
        <taxon>Fabales</taxon>
        <taxon>Fabaceae</taxon>
        <taxon>Papilionoideae</taxon>
        <taxon>50 kb inversion clade</taxon>
        <taxon>genistoids sensu lato</taxon>
        <taxon>core genistoids</taxon>
        <taxon>Genisteae</taxon>
        <taxon>Lupinus</taxon>
    </lineage>
</organism>
<protein>
    <recommendedName>
        <fullName evidence="1">NAD(P)-binding domain-containing protein</fullName>
    </recommendedName>
</protein>
<sequence>MGSHTPKNILIVGAAGFIASHVANKLVRSYPDYKMVVLDKLDYCSNMKNLIPSKPSPNFKFVKGDIGSADLVKYLLITESIDTIMHCATQTHVDNSFGSSFEFTKNIIYGTHVLLEAFKVNGQIRKFSQVSTDEKVPDMGSHTPKNILIVGAAGFIASHVANKLVRSYPDYKMVVLDKLDYCSNIKNLIPSKPSPNFKFGKGDIGSADLVNYLLITESIDTIMHCATQTHVDNSFGNSFEFTKNIIYGTHVLLEACKVNGQIRKFSQVSTDEVYGETNEDSNSARVVSKFCSTPNICS</sequence>
<evidence type="ECO:0000259" key="1">
    <source>
        <dbReference type="Pfam" id="PF16363"/>
    </source>
</evidence>
<accession>A0AAV1VR89</accession>
<gene>
    <name evidence="2" type="ORF">LLUT_LOCUS563</name>
</gene>